<accession>A0ACC1IR98</accession>
<evidence type="ECO:0000313" key="1">
    <source>
        <dbReference type="EMBL" id="KAJ1899355.1"/>
    </source>
</evidence>
<protein>
    <submittedName>
        <fullName evidence="1">Uncharacterized protein</fullName>
    </submittedName>
</protein>
<reference evidence="1" key="1">
    <citation type="submission" date="2022-07" db="EMBL/GenBank/DDBJ databases">
        <title>Phylogenomic reconstructions and comparative analyses of Kickxellomycotina fungi.</title>
        <authorList>
            <person name="Reynolds N.K."/>
            <person name="Stajich J.E."/>
            <person name="Barry K."/>
            <person name="Grigoriev I.V."/>
            <person name="Crous P."/>
            <person name="Smith M.E."/>
        </authorList>
    </citation>
    <scope>NUCLEOTIDE SEQUENCE</scope>
    <source>
        <strain evidence="1">Benny 63K</strain>
    </source>
</reference>
<gene>
    <name evidence="1" type="ORF">LPJ66_002161</name>
</gene>
<name>A0ACC1IR98_9FUNG</name>
<organism evidence="1 2">
    <name type="scientific">Kickxella alabastrina</name>
    <dbReference type="NCBI Taxonomy" id="61397"/>
    <lineage>
        <taxon>Eukaryota</taxon>
        <taxon>Fungi</taxon>
        <taxon>Fungi incertae sedis</taxon>
        <taxon>Zoopagomycota</taxon>
        <taxon>Kickxellomycotina</taxon>
        <taxon>Kickxellomycetes</taxon>
        <taxon>Kickxellales</taxon>
        <taxon>Kickxellaceae</taxon>
        <taxon>Kickxella</taxon>
    </lineage>
</organism>
<comment type="caution">
    <text evidence="1">The sequence shown here is derived from an EMBL/GenBank/DDBJ whole genome shotgun (WGS) entry which is preliminary data.</text>
</comment>
<evidence type="ECO:0000313" key="2">
    <source>
        <dbReference type="Proteomes" id="UP001150581"/>
    </source>
</evidence>
<keyword evidence="2" id="KW-1185">Reference proteome</keyword>
<sequence length="106" mass="12038">MTCTLNRYQPISLANGTHYWNCMLACTMPIHFTNDLMIPVECLVLPVSTDIILGNDWLRQHDSNIACKNDKLDIMYRNRCWTLAGLHALADILSVSLTINILHTAH</sequence>
<dbReference type="Proteomes" id="UP001150581">
    <property type="component" value="Unassembled WGS sequence"/>
</dbReference>
<dbReference type="EMBL" id="JANBPG010000159">
    <property type="protein sequence ID" value="KAJ1899355.1"/>
    <property type="molecule type" value="Genomic_DNA"/>
</dbReference>
<proteinExistence type="predicted"/>